<protein>
    <submittedName>
        <fullName evidence="8">Pseudouridine synthase 7</fullName>
    </submittedName>
</protein>
<feature type="domain" description="TRUD" evidence="7">
    <location>
        <begin position="481"/>
        <end position="690"/>
    </location>
</feature>
<dbReference type="Gene3D" id="3.30.2350.20">
    <property type="entry name" value="TruD, catalytic domain"/>
    <property type="match status" value="2"/>
</dbReference>
<dbReference type="GO" id="GO:0003723">
    <property type="term" value="F:RNA binding"/>
    <property type="evidence" value="ECO:0007669"/>
    <property type="project" value="InterPro"/>
</dbReference>
<dbReference type="GO" id="GO:0005634">
    <property type="term" value="C:nucleus"/>
    <property type="evidence" value="ECO:0007669"/>
    <property type="project" value="TreeGrafter"/>
</dbReference>
<feature type="compositionally biased region" description="Basic and acidic residues" evidence="6">
    <location>
        <begin position="27"/>
        <end position="39"/>
    </location>
</feature>
<dbReference type="InterPro" id="IPR011760">
    <property type="entry name" value="PsdUridine_synth_TruD_insert"/>
</dbReference>
<accession>A0A8C4Q4J7</accession>
<evidence type="ECO:0000256" key="3">
    <source>
        <dbReference type="ARBA" id="ARBA00022694"/>
    </source>
</evidence>
<evidence type="ECO:0000256" key="1">
    <source>
        <dbReference type="ARBA" id="ARBA00001166"/>
    </source>
</evidence>
<dbReference type="GeneTree" id="ENSGT00530000063554"/>
<comment type="catalytic activity">
    <reaction evidence="1">
        <text>a uridine in mRNA = a pseudouridine in mRNA</text>
        <dbReference type="Rhea" id="RHEA:56644"/>
        <dbReference type="Rhea" id="RHEA-COMP:14658"/>
        <dbReference type="Rhea" id="RHEA-COMP:14659"/>
        <dbReference type="ChEBI" id="CHEBI:65314"/>
        <dbReference type="ChEBI" id="CHEBI:65315"/>
    </reaction>
</comment>
<evidence type="ECO:0000256" key="2">
    <source>
        <dbReference type="ARBA" id="ARBA00007953"/>
    </source>
</evidence>
<dbReference type="InterPro" id="IPR042214">
    <property type="entry name" value="TruD_catalytic"/>
</dbReference>
<dbReference type="InterPro" id="IPR020103">
    <property type="entry name" value="PsdUridine_synth_cat_dom_sf"/>
</dbReference>
<dbReference type="SUPFAM" id="SSF55120">
    <property type="entry name" value="Pseudouridine synthase"/>
    <property type="match status" value="1"/>
</dbReference>
<evidence type="ECO:0000256" key="4">
    <source>
        <dbReference type="ARBA" id="ARBA00023235"/>
    </source>
</evidence>
<dbReference type="GO" id="GO:0009982">
    <property type="term" value="F:pseudouridine synthase activity"/>
    <property type="evidence" value="ECO:0007669"/>
    <property type="project" value="InterPro"/>
</dbReference>
<keyword evidence="4" id="KW-0413">Isomerase</keyword>
<comment type="catalytic activity">
    <reaction evidence="5">
        <text>a uridine in tRNA = a pseudouridine in tRNA</text>
        <dbReference type="Rhea" id="RHEA:54572"/>
        <dbReference type="Rhea" id="RHEA-COMP:13339"/>
        <dbReference type="Rhea" id="RHEA-COMP:13934"/>
        <dbReference type="ChEBI" id="CHEBI:65314"/>
        <dbReference type="ChEBI" id="CHEBI:65315"/>
    </reaction>
</comment>
<keyword evidence="3" id="KW-0819">tRNA processing</keyword>
<keyword evidence="9" id="KW-1185">Reference proteome</keyword>
<feature type="region of interest" description="Disordered" evidence="6">
    <location>
        <begin position="1"/>
        <end position="45"/>
    </location>
</feature>
<dbReference type="CDD" id="cd02576">
    <property type="entry name" value="PseudoU_synth_ScPUS7"/>
    <property type="match status" value="1"/>
</dbReference>
<comment type="similarity">
    <text evidence="2">Belongs to the pseudouridine synthase TruD family.</text>
</comment>
<dbReference type="Pfam" id="PF01142">
    <property type="entry name" value="TruD"/>
    <property type="match status" value="1"/>
</dbReference>
<dbReference type="Ensembl" id="ENSEBUT00000010323.1">
    <property type="protein sequence ID" value="ENSEBUP00000009792.1"/>
    <property type="gene ID" value="ENSEBUG00000006182.1"/>
</dbReference>
<sequence>MSTLLEDEPSAKRARLSETNEDGSDSTEWRERKEDEKEQSFGGNLAGDVLGLKAEKGAGEGCCPGSWDTKINAESPFKENDDCERGHAFGTEGVSGKVEVSEKVEERVLKEHKVKEIIQKEKKEEEIIDEESIREDLKEGIQDEILHGEVDNEEQQEGDEVGIADEQSGVQSGQQSEDRFAEAMRHGLMEPDVEITEYVGTEAGFSGILKERYSDFMVNEIDQEGNVVHLTDTAIPLSSKDPEVMANEEIDTNDLLNEEERQSLSSFLMHKGMEKEVVLKMHANRHGKEHEDLSGVSPALKQPVDFKEAPEDKAVRAAKHLAVHREFERLDTRTEQRNGRRVILAFIRQRGRDASRCAMRWEKGRPKYCRFAVYKENIDTNGVVSLFAKLLRMRHAAFSYVGTKDKRAVTVQHMAVCRVTAERMVALNRALPNARVGNFQYVPRPLRLGDLQGNHFTIVLRNISGSKEQVDKAMCSLRDVGFINYYGMQRFGTTAIPTYMIGRAILRDQWDEAVDLVLKSRPGAERTHTIRCREVWTRTKDSRAALKELPDQRGVEAQLLLGLIHHGKPGPAAFSSISRNTRLMYVHSYQSLLWNRAASLRRHKFGLHAVPGDLIQRGGTVVVLGKDDEEETSINDVVLPLPGYEVKYPTNCVGDAYRTWLAEDGLQPAQLRHRVRDYALAGTYRSLIVRPTDVTWKITPYDDPNIPLMPTDVDIMEGRSIEPFPAEGALRALHLAFSLPPASYATMAVREVLKMDTSIRNQSQLNSKLPSCRSYSTMATPTSVP</sequence>
<dbReference type="Proteomes" id="UP000694388">
    <property type="component" value="Unplaced"/>
</dbReference>
<proteinExistence type="inferred from homology"/>
<organism evidence="8 9">
    <name type="scientific">Eptatretus burgeri</name>
    <name type="common">Inshore hagfish</name>
    <dbReference type="NCBI Taxonomy" id="7764"/>
    <lineage>
        <taxon>Eukaryota</taxon>
        <taxon>Metazoa</taxon>
        <taxon>Chordata</taxon>
        <taxon>Craniata</taxon>
        <taxon>Vertebrata</taxon>
        <taxon>Cyclostomata</taxon>
        <taxon>Myxini</taxon>
        <taxon>Myxiniformes</taxon>
        <taxon>Myxinidae</taxon>
        <taxon>Eptatretinae</taxon>
        <taxon>Eptatretus</taxon>
    </lineage>
</organism>
<dbReference type="GO" id="GO:0008033">
    <property type="term" value="P:tRNA processing"/>
    <property type="evidence" value="ECO:0007669"/>
    <property type="project" value="UniProtKB-KW"/>
</dbReference>
<dbReference type="FunFam" id="3.30.2350.20:FF:000003">
    <property type="entry name" value="Pseudouridylate synthase 7 homolog"/>
    <property type="match status" value="1"/>
</dbReference>
<dbReference type="PROSITE" id="PS50984">
    <property type="entry name" value="TRUD"/>
    <property type="match status" value="1"/>
</dbReference>
<evidence type="ECO:0000313" key="8">
    <source>
        <dbReference type="Ensembl" id="ENSEBUP00000009792.1"/>
    </source>
</evidence>
<reference evidence="8" key="2">
    <citation type="submission" date="2025-09" db="UniProtKB">
        <authorList>
            <consortium name="Ensembl"/>
        </authorList>
    </citation>
    <scope>IDENTIFICATION</scope>
</reference>
<reference evidence="8" key="1">
    <citation type="submission" date="2025-08" db="UniProtKB">
        <authorList>
            <consortium name="Ensembl"/>
        </authorList>
    </citation>
    <scope>IDENTIFICATION</scope>
</reference>
<dbReference type="NCBIfam" id="TIGR00094">
    <property type="entry name" value="tRNA_TruD_broad"/>
    <property type="match status" value="1"/>
</dbReference>
<evidence type="ECO:0000256" key="6">
    <source>
        <dbReference type="SAM" id="MobiDB-lite"/>
    </source>
</evidence>
<evidence type="ECO:0000256" key="5">
    <source>
        <dbReference type="ARBA" id="ARBA00036943"/>
    </source>
</evidence>
<evidence type="ECO:0000313" key="9">
    <source>
        <dbReference type="Proteomes" id="UP000694388"/>
    </source>
</evidence>
<evidence type="ECO:0000259" key="7">
    <source>
        <dbReference type="PROSITE" id="PS50984"/>
    </source>
</evidence>
<dbReference type="PANTHER" id="PTHR13326:SF31">
    <property type="entry name" value="PSEUDOURIDYLATE SYNTHASE 7 HOMOLOG"/>
    <property type="match status" value="1"/>
</dbReference>
<dbReference type="PANTHER" id="PTHR13326">
    <property type="entry name" value="TRNA PSEUDOURIDINE SYNTHASE D"/>
    <property type="match status" value="1"/>
</dbReference>
<dbReference type="InterPro" id="IPR001656">
    <property type="entry name" value="PsdUridine_synth_TruD"/>
</dbReference>
<feature type="compositionally biased region" description="Basic and acidic residues" evidence="6">
    <location>
        <begin position="9"/>
        <end position="18"/>
    </location>
</feature>
<name>A0A8C4Q4J7_EPTBU</name>
<dbReference type="GO" id="GO:0001522">
    <property type="term" value="P:pseudouridine synthesis"/>
    <property type="evidence" value="ECO:0007669"/>
    <property type="project" value="InterPro"/>
</dbReference>
<dbReference type="AlphaFoldDB" id="A0A8C4Q4J7"/>